<proteinExistence type="predicted"/>
<protein>
    <submittedName>
        <fullName evidence="2">Uncharacterized protein</fullName>
    </submittedName>
</protein>
<name>A0A9Q1IE45_SYNKA</name>
<comment type="caution">
    <text evidence="2">The sequence shown here is derived from an EMBL/GenBank/DDBJ whole genome shotgun (WGS) entry which is preliminary data.</text>
</comment>
<accession>A0A9Q1IE45</accession>
<evidence type="ECO:0000313" key="2">
    <source>
        <dbReference type="EMBL" id="KAJ8337185.1"/>
    </source>
</evidence>
<evidence type="ECO:0000313" key="3">
    <source>
        <dbReference type="Proteomes" id="UP001152622"/>
    </source>
</evidence>
<dbReference type="EMBL" id="JAINUF010000019">
    <property type="protein sequence ID" value="KAJ8337185.1"/>
    <property type="molecule type" value="Genomic_DNA"/>
</dbReference>
<sequence>MQSKQNNSLNWFKILPKLSGVLAEEQPVQNADDRDSTLRPSIGGPRFSGAFQRGDATNMGFCPKTFCSCKRGAAGVLAADRAARSPPRLTRHDRKACFHAAPLGLFSYLGLADTLSAWVSLLPECLGLVTYSWGVSV</sequence>
<dbReference type="Proteomes" id="UP001152622">
    <property type="component" value="Chromosome 19"/>
</dbReference>
<feature type="region of interest" description="Disordered" evidence="1">
    <location>
        <begin position="26"/>
        <end position="47"/>
    </location>
</feature>
<dbReference type="AlphaFoldDB" id="A0A9Q1IE45"/>
<evidence type="ECO:0000256" key="1">
    <source>
        <dbReference type="SAM" id="MobiDB-lite"/>
    </source>
</evidence>
<organism evidence="2 3">
    <name type="scientific">Synaphobranchus kaupii</name>
    <name type="common">Kaup's arrowtooth eel</name>
    <dbReference type="NCBI Taxonomy" id="118154"/>
    <lineage>
        <taxon>Eukaryota</taxon>
        <taxon>Metazoa</taxon>
        <taxon>Chordata</taxon>
        <taxon>Craniata</taxon>
        <taxon>Vertebrata</taxon>
        <taxon>Euteleostomi</taxon>
        <taxon>Actinopterygii</taxon>
        <taxon>Neopterygii</taxon>
        <taxon>Teleostei</taxon>
        <taxon>Anguilliformes</taxon>
        <taxon>Synaphobranchidae</taxon>
        <taxon>Synaphobranchus</taxon>
    </lineage>
</organism>
<keyword evidence="3" id="KW-1185">Reference proteome</keyword>
<gene>
    <name evidence="2" type="ORF">SKAU_G00384050</name>
</gene>
<reference evidence="2" key="1">
    <citation type="journal article" date="2023" name="Science">
        <title>Genome structures resolve the early diversification of teleost fishes.</title>
        <authorList>
            <person name="Parey E."/>
            <person name="Louis A."/>
            <person name="Montfort J."/>
            <person name="Bouchez O."/>
            <person name="Roques C."/>
            <person name="Iampietro C."/>
            <person name="Lluch J."/>
            <person name="Castinel A."/>
            <person name="Donnadieu C."/>
            <person name="Desvignes T."/>
            <person name="Floi Bucao C."/>
            <person name="Jouanno E."/>
            <person name="Wen M."/>
            <person name="Mejri S."/>
            <person name="Dirks R."/>
            <person name="Jansen H."/>
            <person name="Henkel C."/>
            <person name="Chen W.J."/>
            <person name="Zahm M."/>
            <person name="Cabau C."/>
            <person name="Klopp C."/>
            <person name="Thompson A.W."/>
            <person name="Robinson-Rechavi M."/>
            <person name="Braasch I."/>
            <person name="Lecointre G."/>
            <person name="Bobe J."/>
            <person name="Postlethwait J.H."/>
            <person name="Berthelot C."/>
            <person name="Roest Crollius H."/>
            <person name="Guiguen Y."/>
        </authorList>
    </citation>
    <scope>NUCLEOTIDE SEQUENCE</scope>
    <source>
        <strain evidence="2">WJC10195</strain>
    </source>
</reference>